<evidence type="ECO:0000313" key="2">
    <source>
        <dbReference type="EMBL" id="CAE8628929.1"/>
    </source>
</evidence>
<evidence type="ECO:0000313" key="3">
    <source>
        <dbReference type="Proteomes" id="UP000654075"/>
    </source>
</evidence>
<organism evidence="2 3">
    <name type="scientific">Polarella glacialis</name>
    <name type="common">Dinoflagellate</name>
    <dbReference type="NCBI Taxonomy" id="89957"/>
    <lineage>
        <taxon>Eukaryota</taxon>
        <taxon>Sar</taxon>
        <taxon>Alveolata</taxon>
        <taxon>Dinophyceae</taxon>
        <taxon>Suessiales</taxon>
        <taxon>Suessiaceae</taxon>
        <taxon>Polarella</taxon>
    </lineage>
</organism>
<comment type="caution">
    <text evidence="2">The sequence shown here is derived from an EMBL/GenBank/DDBJ whole genome shotgun (WGS) entry which is preliminary data.</text>
</comment>
<dbReference type="Pfam" id="PF07189">
    <property type="entry name" value="SF3b10"/>
    <property type="match status" value="1"/>
</dbReference>
<feature type="compositionally biased region" description="Polar residues" evidence="1">
    <location>
        <begin position="1"/>
        <end position="11"/>
    </location>
</feature>
<sequence length="91" mass="10012">VWATRSPTLPSSVGLLSKSRPHQRGIHPQEAQGSNGGLPPSATHIPDVDVHLERYFALCENEPVARVRFNCLQAMIQPCGKPPLKDDDMED</sequence>
<reference evidence="2" key="1">
    <citation type="submission" date="2021-02" db="EMBL/GenBank/DDBJ databases">
        <authorList>
            <person name="Dougan E. K."/>
            <person name="Rhodes N."/>
            <person name="Thang M."/>
            <person name="Chan C."/>
        </authorList>
    </citation>
    <scope>NUCLEOTIDE SEQUENCE</scope>
</reference>
<keyword evidence="3" id="KW-1185">Reference proteome</keyword>
<feature type="non-terminal residue" evidence="2">
    <location>
        <position position="1"/>
    </location>
</feature>
<feature type="region of interest" description="Disordered" evidence="1">
    <location>
        <begin position="1"/>
        <end position="45"/>
    </location>
</feature>
<evidence type="ECO:0000256" key="1">
    <source>
        <dbReference type="SAM" id="MobiDB-lite"/>
    </source>
</evidence>
<proteinExistence type="predicted"/>
<dbReference type="OrthoDB" id="274726at2759"/>
<dbReference type="AlphaFoldDB" id="A0A813GU16"/>
<accession>A0A813GU16</accession>
<dbReference type="InterPro" id="IPR009846">
    <property type="entry name" value="SF3b5/RDS3-10"/>
</dbReference>
<gene>
    <name evidence="2" type="ORF">PGLA1383_LOCUS45528</name>
</gene>
<dbReference type="Proteomes" id="UP000654075">
    <property type="component" value="Unassembled WGS sequence"/>
</dbReference>
<name>A0A813GU16_POLGL</name>
<protein>
    <submittedName>
        <fullName evidence="2">Uncharacterized protein</fullName>
    </submittedName>
</protein>
<dbReference type="EMBL" id="CAJNNV010029549">
    <property type="protein sequence ID" value="CAE8628929.1"/>
    <property type="molecule type" value="Genomic_DNA"/>
</dbReference>